<gene>
    <name evidence="4" type="ORF">SAMN05660991_02186</name>
</gene>
<dbReference type="Gene3D" id="2.70.70.10">
    <property type="entry name" value="Glucose Permease (Domain IIA)"/>
    <property type="match status" value="1"/>
</dbReference>
<evidence type="ECO:0000313" key="4">
    <source>
        <dbReference type="EMBL" id="SEO89354.1"/>
    </source>
</evidence>
<accession>A0A1H8TFJ0</accession>
<dbReference type="PANTHER" id="PTHR21666">
    <property type="entry name" value="PEPTIDASE-RELATED"/>
    <property type="match status" value="1"/>
</dbReference>
<dbReference type="AlphaFoldDB" id="A0A1H8TFJ0"/>
<evidence type="ECO:0000259" key="3">
    <source>
        <dbReference type="Pfam" id="PF01551"/>
    </source>
</evidence>
<dbReference type="InterPro" id="IPR050570">
    <property type="entry name" value="Cell_wall_metabolism_enzyme"/>
</dbReference>
<dbReference type="PANTHER" id="PTHR21666:SF289">
    <property type="entry name" value="L-ALA--D-GLU ENDOPEPTIDASE"/>
    <property type="match status" value="1"/>
</dbReference>
<dbReference type="SUPFAM" id="SSF51261">
    <property type="entry name" value="Duplicated hybrid motif"/>
    <property type="match status" value="1"/>
</dbReference>
<dbReference type="InterPro" id="IPR011055">
    <property type="entry name" value="Dup_hybrid_motif"/>
</dbReference>
<name>A0A1H8TFJ0_9ACTN</name>
<dbReference type="Pfam" id="PF01551">
    <property type="entry name" value="Peptidase_M23"/>
    <property type="match status" value="1"/>
</dbReference>
<feature type="chain" id="PRO_5011440280" evidence="2">
    <location>
        <begin position="31"/>
        <end position="180"/>
    </location>
</feature>
<feature type="signal peptide" evidence="2">
    <location>
        <begin position="1"/>
        <end position="30"/>
    </location>
</feature>
<dbReference type="GO" id="GO:0004222">
    <property type="term" value="F:metalloendopeptidase activity"/>
    <property type="evidence" value="ECO:0007669"/>
    <property type="project" value="TreeGrafter"/>
</dbReference>
<feature type="domain" description="M23ase beta-sheet core" evidence="3">
    <location>
        <begin position="71"/>
        <end position="165"/>
    </location>
</feature>
<evidence type="ECO:0000313" key="5">
    <source>
        <dbReference type="Proteomes" id="UP000198960"/>
    </source>
</evidence>
<sequence>MGRVPLRLPTALPALLLLIPAVLLAPVAAAADPAVPPPPIPAGPAAGWVAPLPAPEVTRAFDAPGSPYGPGHRGVDLAAAPGTVVVAAGDGVVAFAGQVAGRPVVSIDHPNGLRTTYEPVDPAVAAGQAVVRGSPIGTLSAGHAGCPAAACLHWGLRRGEVYLDPWSLLAPPRIRLLPSA</sequence>
<dbReference type="InterPro" id="IPR016047">
    <property type="entry name" value="M23ase_b-sheet_dom"/>
</dbReference>
<protein>
    <submittedName>
        <fullName evidence="4">Peptidase family M23</fullName>
    </submittedName>
</protein>
<dbReference type="Proteomes" id="UP000198960">
    <property type="component" value="Unassembled WGS sequence"/>
</dbReference>
<reference evidence="5" key="1">
    <citation type="submission" date="2016-10" db="EMBL/GenBank/DDBJ databases">
        <authorList>
            <person name="Varghese N."/>
            <person name="Submissions S."/>
        </authorList>
    </citation>
    <scope>NUCLEOTIDE SEQUENCE [LARGE SCALE GENOMIC DNA]</scope>
    <source>
        <strain evidence="5">DSM 45413</strain>
    </source>
</reference>
<evidence type="ECO:0000256" key="2">
    <source>
        <dbReference type="SAM" id="SignalP"/>
    </source>
</evidence>
<dbReference type="CDD" id="cd12797">
    <property type="entry name" value="M23_peptidase"/>
    <property type="match status" value="1"/>
</dbReference>
<evidence type="ECO:0000256" key="1">
    <source>
        <dbReference type="ARBA" id="ARBA00022729"/>
    </source>
</evidence>
<proteinExistence type="predicted"/>
<dbReference type="EMBL" id="FOEE01000006">
    <property type="protein sequence ID" value="SEO89354.1"/>
    <property type="molecule type" value="Genomic_DNA"/>
</dbReference>
<keyword evidence="5" id="KW-1185">Reference proteome</keyword>
<keyword evidence="1 2" id="KW-0732">Signal</keyword>
<dbReference type="STRING" id="673521.SAMN05660991_02186"/>
<organism evidence="4 5">
    <name type="scientific">Trujillonella endophytica</name>
    <dbReference type="NCBI Taxonomy" id="673521"/>
    <lineage>
        <taxon>Bacteria</taxon>
        <taxon>Bacillati</taxon>
        <taxon>Actinomycetota</taxon>
        <taxon>Actinomycetes</taxon>
        <taxon>Geodermatophilales</taxon>
        <taxon>Geodermatophilaceae</taxon>
        <taxon>Trujillonella</taxon>
    </lineage>
</organism>